<dbReference type="Pfam" id="PF06985">
    <property type="entry name" value="HET"/>
    <property type="match status" value="1"/>
</dbReference>
<comment type="caution">
    <text evidence="2">The sequence shown here is derived from an EMBL/GenBank/DDBJ whole genome shotgun (WGS) entry which is preliminary data.</text>
</comment>
<proteinExistence type="predicted"/>
<accession>A0A8K0WNT2</accession>
<gene>
    <name evidence="2" type="ORF">B0I35DRAFT_330759</name>
</gene>
<evidence type="ECO:0000313" key="2">
    <source>
        <dbReference type="EMBL" id="KAH7310849.1"/>
    </source>
</evidence>
<evidence type="ECO:0000313" key="3">
    <source>
        <dbReference type="Proteomes" id="UP000813444"/>
    </source>
</evidence>
<name>A0A8K0WNT2_9HYPO</name>
<protein>
    <submittedName>
        <fullName evidence="2">Heterokaryon incompatibility protein-domain-containing protein</fullName>
    </submittedName>
</protein>
<dbReference type="PANTHER" id="PTHR33112:SF16">
    <property type="entry name" value="HETEROKARYON INCOMPATIBILITY DOMAIN-CONTAINING PROTEIN"/>
    <property type="match status" value="1"/>
</dbReference>
<feature type="domain" description="Heterokaryon incompatibility" evidence="1">
    <location>
        <begin position="25"/>
        <end position="119"/>
    </location>
</feature>
<evidence type="ECO:0000259" key="1">
    <source>
        <dbReference type="Pfam" id="PF06985"/>
    </source>
</evidence>
<dbReference type="AlphaFoldDB" id="A0A8K0WNT2"/>
<reference evidence="2" key="1">
    <citation type="journal article" date="2021" name="Nat. Commun.">
        <title>Genetic determinants of endophytism in the Arabidopsis root mycobiome.</title>
        <authorList>
            <person name="Mesny F."/>
            <person name="Miyauchi S."/>
            <person name="Thiergart T."/>
            <person name="Pickel B."/>
            <person name="Atanasova L."/>
            <person name="Karlsson M."/>
            <person name="Huettel B."/>
            <person name="Barry K.W."/>
            <person name="Haridas S."/>
            <person name="Chen C."/>
            <person name="Bauer D."/>
            <person name="Andreopoulos W."/>
            <person name="Pangilinan J."/>
            <person name="LaButti K."/>
            <person name="Riley R."/>
            <person name="Lipzen A."/>
            <person name="Clum A."/>
            <person name="Drula E."/>
            <person name="Henrissat B."/>
            <person name="Kohler A."/>
            <person name="Grigoriev I.V."/>
            <person name="Martin F.M."/>
            <person name="Hacquard S."/>
        </authorList>
    </citation>
    <scope>NUCLEOTIDE SEQUENCE</scope>
    <source>
        <strain evidence="2">MPI-CAGE-CH-0235</strain>
    </source>
</reference>
<dbReference type="EMBL" id="JAGPNK010000012">
    <property type="protein sequence ID" value="KAH7310849.1"/>
    <property type="molecule type" value="Genomic_DNA"/>
</dbReference>
<feature type="non-terminal residue" evidence="2">
    <location>
        <position position="1"/>
    </location>
</feature>
<dbReference type="InterPro" id="IPR010730">
    <property type="entry name" value="HET"/>
</dbReference>
<keyword evidence="3" id="KW-1185">Reference proteome</keyword>
<dbReference type="OrthoDB" id="2958217at2759"/>
<organism evidence="2 3">
    <name type="scientific">Stachybotrys elegans</name>
    <dbReference type="NCBI Taxonomy" id="80388"/>
    <lineage>
        <taxon>Eukaryota</taxon>
        <taxon>Fungi</taxon>
        <taxon>Dikarya</taxon>
        <taxon>Ascomycota</taxon>
        <taxon>Pezizomycotina</taxon>
        <taxon>Sordariomycetes</taxon>
        <taxon>Hypocreomycetidae</taxon>
        <taxon>Hypocreales</taxon>
        <taxon>Stachybotryaceae</taxon>
        <taxon>Stachybotrys</taxon>
    </lineage>
</organism>
<dbReference type="PANTHER" id="PTHR33112">
    <property type="entry name" value="DOMAIN PROTEIN, PUTATIVE-RELATED"/>
    <property type="match status" value="1"/>
</dbReference>
<sequence>LPTRVLDIESNLSRLYESQGEPDRYVALSYCWGAAGALTTTTSNIDKHRLGIPVTDFPRTLRQTIKFTQALGNRYLWIGALCIVQDDPNDWADQAAKMTEVYGSSTLTLSATSSYDCDHRLLSPPLCYTPLNFIDLDKHFLSTRGWTFQDRTVPSRTLHFTSCGVLWECSEGYQHEVNYRRKYYNDWNNWVCDYSSRKLTKIADKLPAIGGIAKALGLRLDDTYIAGIWANNFHDGLLWCRHRKALSLIYHKDAGVLTWSWAS</sequence>
<dbReference type="Proteomes" id="UP000813444">
    <property type="component" value="Unassembled WGS sequence"/>
</dbReference>
<feature type="non-terminal residue" evidence="2">
    <location>
        <position position="263"/>
    </location>
</feature>